<organism evidence="1">
    <name type="scientific">Diporeia sp. associated circular virus</name>
    <dbReference type="NCBI Taxonomy" id="1299317"/>
    <lineage>
        <taxon>Viruses</taxon>
    </lineage>
</organism>
<accession>M1STP0</accession>
<dbReference type="EMBL" id="KC248420">
    <property type="protein sequence ID" value="AGG39819.1"/>
    <property type="molecule type" value="Genomic_DNA"/>
</dbReference>
<dbReference type="Gene3D" id="2.60.120.20">
    <property type="match status" value="1"/>
</dbReference>
<proteinExistence type="predicted"/>
<dbReference type="InterPro" id="IPR029053">
    <property type="entry name" value="Viral_coat"/>
</dbReference>
<reference evidence="1" key="1">
    <citation type="submission" date="2012-11" db="EMBL/GenBank/DDBJ databases">
        <title>Investigation of viruses associated with Diporeia sp. from the Laurentian Great Lakes and Owasco Lake, NY as a potential stressor of declining populations.</title>
        <authorList>
            <person name="Hewson I."/>
            <person name="Rudstam L.G."/>
        </authorList>
    </citation>
    <scope>NUCLEOTIDE SEQUENCE</scope>
    <source>
        <strain evidence="1">LM29173</strain>
    </source>
</reference>
<evidence type="ECO:0000313" key="1">
    <source>
        <dbReference type="EMBL" id="AGG39819.1"/>
    </source>
</evidence>
<protein>
    <submittedName>
        <fullName evidence="1">Uncharacterized protein</fullName>
    </submittedName>
</protein>
<sequence>MPYAKKRVAPKKRVVRKTTASRKSSTLVKLIKKVAAAQVHVAAEDKQQSLTYNLATFNNAAAGAPDQLRILPFVTPGLSDAERIGDTINLRSMSLMGHIVVNPAFLAADTPRQRIMVRMVALQPKAYGTYTNAAANFAWMDTVLRNGNAVLGLDGSIRSMYLPWNYEAFTIFGSKRIILRSDAFIGSATLASNYATSFFSMNFKVKNKKLKFTDTGNEPQGYCPILLFSYCFLDGSSASLASTAVSMAYLTTCKYEDA</sequence>
<name>M1STP0_9VIRU</name>